<sequence length="61" mass="6486">MPNGGGGADERNSEGVTKLRHRLKGRGRSGQCLFSSIGDEGEGGFHSNGMILKKEAINQKD</sequence>
<dbReference type="InParanoid" id="B9SMI1"/>
<dbReference type="Proteomes" id="UP000008311">
    <property type="component" value="Unassembled WGS sequence"/>
</dbReference>
<feature type="compositionally biased region" description="Basic and acidic residues" evidence="1">
    <location>
        <begin position="52"/>
        <end position="61"/>
    </location>
</feature>
<protein>
    <submittedName>
        <fullName evidence="2">Uncharacterized protein</fullName>
    </submittedName>
</protein>
<evidence type="ECO:0000313" key="2">
    <source>
        <dbReference type="EMBL" id="EEF35213.1"/>
    </source>
</evidence>
<reference evidence="3" key="1">
    <citation type="journal article" date="2010" name="Nat. Biotechnol.">
        <title>Draft genome sequence of the oilseed species Ricinus communis.</title>
        <authorList>
            <person name="Chan A.P."/>
            <person name="Crabtree J."/>
            <person name="Zhao Q."/>
            <person name="Lorenzi H."/>
            <person name="Orvis J."/>
            <person name="Puiu D."/>
            <person name="Melake-Berhan A."/>
            <person name="Jones K.M."/>
            <person name="Redman J."/>
            <person name="Chen G."/>
            <person name="Cahoon E.B."/>
            <person name="Gedil M."/>
            <person name="Stanke M."/>
            <person name="Haas B.J."/>
            <person name="Wortman J.R."/>
            <person name="Fraser-Liggett C.M."/>
            <person name="Ravel J."/>
            <person name="Rabinowicz P.D."/>
        </authorList>
    </citation>
    <scope>NUCLEOTIDE SEQUENCE [LARGE SCALE GENOMIC DNA]</scope>
    <source>
        <strain evidence="3">cv. Hale</strain>
    </source>
</reference>
<feature type="region of interest" description="Disordered" evidence="1">
    <location>
        <begin position="1"/>
        <end position="61"/>
    </location>
</feature>
<feature type="compositionally biased region" description="Basic residues" evidence="1">
    <location>
        <begin position="18"/>
        <end position="27"/>
    </location>
</feature>
<proteinExistence type="predicted"/>
<organism evidence="2 3">
    <name type="scientific">Ricinus communis</name>
    <name type="common">Castor bean</name>
    <dbReference type="NCBI Taxonomy" id="3988"/>
    <lineage>
        <taxon>Eukaryota</taxon>
        <taxon>Viridiplantae</taxon>
        <taxon>Streptophyta</taxon>
        <taxon>Embryophyta</taxon>
        <taxon>Tracheophyta</taxon>
        <taxon>Spermatophyta</taxon>
        <taxon>Magnoliopsida</taxon>
        <taxon>eudicotyledons</taxon>
        <taxon>Gunneridae</taxon>
        <taxon>Pentapetalae</taxon>
        <taxon>rosids</taxon>
        <taxon>fabids</taxon>
        <taxon>Malpighiales</taxon>
        <taxon>Euphorbiaceae</taxon>
        <taxon>Acalyphoideae</taxon>
        <taxon>Acalypheae</taxon>
        <taxon>Ricinus</taxon>
    </lineage>
</organism>
<name>B9SMI1_RICCO</name>
<evidence type="ECO:0000256" key="1">
    <source>
        <dbReference type="SAM" id="MobiDB-lite"/>
    </source>
</evidence>
<gene>
    <name evidence="2" type="ORF">RCOM_1075610</name>
</gene>
<accession>B9SMI1</accession>
<keyword evidence="3" id="KW-1185">Reference proteome</keyword>
<evidence type="ECO:0000313" key="3">
    <source>
        <dbReference type="Proteomes" id="UP000008311"/>
    </source>
</evidence>
<dbReference type="AlphaFoldDB" id="B9SMI1"/>
<dbReference type="EMBL" id="EQ974034">
    <property type="protein sequence ID" value="EEF35213.1"/>
    <property type="molecule type" value="Genomic_DNA"/>
</dbReference>